<protein>
    <submittedName>
        <fullName evidence="3">Uncharacterized protein</fullName>
    </submittedName>
</protein>
<organism evidence="3 4">
    <name type="scientific">Henriciella pelagia</name>
    <dbReference type="NCBI Taxonomy" id="1977912"/>
    <lineage>
        <taxon>Bacteria</taxon>
        <taxon>Pseudomonadati</taxon>
        <taxon>Pseudomonadota</taxon>
        <taxon>Alphaproteobacteria</taxon>
        <taxon>Hyphomonadales</taxon>
        <taxon>Hyphomonadaceae</taxon>
        <taxon>Henriciella</taxon>
    </lineage>
</organism>
<keyword evidence="2" id="KW-0472">Membrane</keyword>
<evidence type="ECO:0000256" key="1">
    <source>
        <dbReference type="SAM" id="MobiDB-lite"/>
    </source>
</evidence>
<keyword evidence="2" id="KW-0812">Transmembrane</keyword>
<reference evidence="4" key="1">
    <citation type="journal article" date="2019" name="Int. J. Syst. Evol. Microbiol.">
        <title>The Global Catalogue of Microorganisms (GCM) 10K type strain sequencing project: providing services to taxonomists for standard genome sequencing and annotation.</title>
        <authorList>
            <consortium name="The Broad Institute Genomics Platform"/>
            <consortium name="The Broad Institute Genome Sequencing Center for Infectious Disease"/>
            <person name="Wu L."/>
            <person name="Ma J."/>
        </authorList>
    </citation>
    <scope>NUCLEOTIDE SEQUENCE [LARGE SCALE GENOMIC DNA]</scope>
    <source>
        <strain evidence="4">CGMCC 1.15928</strain>
    </source>
</reference>
<proteinExistence type="predicted"/>
<evidence type="ECO:0000313" key="3">
    <source>
        <dbReference type="EMBL" id="GGB62863.1"/>
    </source>
</evidence>
<keyword evidence="4" id="KW-1185">Reference proteome</keyword>
<feature type="transmembrane region" description="Helical" evidence="2">
    <location>
        <begin position="406"/>
        <end position="429"/>
    </location>
</feature>
<evidence type="ECO:0000313" key="4">
    <source>
        <dbReference type="Proteomes" id="UP000628854"/>
    </source>
</evidence>
<comment type="caution">
    <text evidence="3">The sequence shown here is derived from an EMBL/GenBank/DDBJ whole genome shotgun (WGS) entry which is preliminary data.</text>
</comment>
<keyword evidence="2" id="KW-1133">Transmembrane helix</keyword>
<dbReference type="RefSeq" id="WP_084391635.1">
    <property type="nucleotide sequence ID" value="NZ_BMKF01000001.1"/>
</dbReference>
<evidence type="ECO:0000256" key="2">
    <source>
        <dbReference type="SAM" id="Phobius"/>
    </source>
</evidence>
<dbReference type="EMBL" id="BMKF01000001">
    <property type="protein sequence ID" value="GGB62863.1"/>
    <property type="molecule type" value="Genomic_DNA"/>
</dbReference>
<gene>
    <name evidence="3" type="ORF">GCM10011503_09400</name>
</gene>
<dbReference type="Proteomes" id="UP000628854">
    <property type="component" value="Unassembled WGS sequence"/>
</dbReference>
<feature type="transmembrane region" description="Helical" evidence="2">
    <location>
        <begin position="20"/>
        <end position="38"/>
    </location>
</feature>
<sequence length="439" mass="48008">MARIKKRREKDRNGTWRQALLFNSLLLLIVVLGTRVLTNAYTAESVGDVPDIQARNETRKEIDTAFQTIVPKGNVARAFWADQIARELESRDFSAARGYLLAAPVMLERDDSRAILAAADAEESGSQDQRLTKAALLFLPNEVRASYQRAIEPPRIDVSPQLGEEQVVGERQGDTNAQPEASAGETGTDGATEAPARTAEESVPEFVEAPRSSTFSMVGDRTDLVRRSQRWVNNEPVDTLLLRLSAISLVMVDNDEDAEAYAVATSVLRAASRANRLTQDYSSYLEGRVERAMPADATLVRVRNALAAVAPMSQLEEQVLQAYQSSIDPDGLIRLQRDLKAIARISELTSPTGAVTLLETADSPEDVRKLQLIAEAGGDRAVALTKQIGPRVISLAQIGIKWSLELTLQLMVIAGLGLALGWTALSAVSNARPVRHYRR</sequence>
<feature type="region of interest" description="Disordered" evidence="1">
    <location>
        <begin position="150"/>
        <end position="206"/>
    </location>
</feature>
<accession>A0ABQ1JAV5</accession>
<name>A0ABQ1JAV5_9PROT</name>